<organism evidence="1 2">
    <name type="scientific">Natronoglomus mannanivorans</name>
    <dbReference type="NCBI Taxonomy" id="2979990"/>
    <lineage>
        <taxon>Archaea</taxon>
        <taxon>Methanobacteriati</taxon>
        <taxon>Methanobacteriota</taxon>
        <taxon>Stenosarchaea group</taxon>
        <taxon>Halobacteria</taxon>
        <taxon>Halobacteriales</taxon>
        <taxon>Natrialbaceae</taxon>
        <taxon>Natronoglomus</taxon>
    </lineage>
</organism>
<keyword evidence="2" id="KW-1185">Reference proteome</keyword>
<accession>A0ABT2QBN1</accession>
<proteinExistence type="predicted"/>
<dbReference type="RefSeq" id="WP_338007305.1">
    <property type="nucleotide sequence ID" value="NZ_JAOPKB010000002.1"/>
</dbReference>
<evidence type="ECO:0000313" key="2">
    <source>
        <dbReference type="Proteomes" id="UP001320972"/>
    </source>
</evidence>
<name>A0ABT2QBN1_9EURY</name>
<gene>
    <name evidence="1" type="ORF">OB955_06290</name>
</gene>
<sequence>MSDTDSSPVRFRCADTDADEAVAPTTAAAALRNGAGVEPTIHSASRSDPRVFDCCQHGWCLYPPTTITLEPGEGVSPEAATDYVMVHDDRSTAETLCATVETLWHVEVDEGYPLFVTSWSGSFDHRIGSQLVTAADGVRELSIPITTDDAVTYDPESPIAQVIPVPEALLEESFECGALDEQRIAAIREIDDAMRFYDPYGREYRVEKQPSELVGADRLE</sequence>
<protein>
    <submittedName>
        <fullName evidence="1">Uncharacterized protein</fullName>
    </submittedName>
</protein>
<dbReference type="EMBL" id="JAOPKB010000002">
    <property type="protein sequence ID" value="MCU4972344.1"/>
    <property type="molecule type" value="Genomic_DNA"/>
</dbReference>
<reference evidence="1 2" key="1">
    <citation type="submission" date="2022-09" db="EMBL/GenBank/DDBJ databases">
        <title>Enrichment on poylsaccharides allowed isolation of novel metabolic and taxonomic groups of Haloarchaea.</title>
        <authorList>
            <person name="Sorokin D.Y."/>
            <person name="Elcheninov A.G."/>
            <person name="Khizhniak T.V."/>
            <person name="Kolganova T.V."/>
            <person name="Kublanov I.V."/>
        </authorList>
    </citation>
    <scope>NUCLEOTIDE SEQUENCE [LARGE SCALE GENOMIC DNA]</scope>
    <source>
        <strain evidence="1 2">AArc-m2/3/4</strain>
    </source>
</reference>
<evidence type="ECO:0000313" key="1">
    <source>
        <dbReference type="EMBL" id="MCU4972344.1"/>
    </source>
</evidence>
<dbReference type="Proteomes" id="UP001320972">
    <property type="component" value="Unassembled WGS sequence"/>
</dbReference>
<comment type="caution">
    <text evidence="1">The sequence shown here is derived from an EMBL/GenBank/DDBJ whole genome shotgun (WGS) entry which is preliminary data.</text>
</comment>